<dbReference type="InterPro" id="IPR041657">
    <property type="entry name" value="HTH_17"/>
</dbReference>
<dbReference type="OrthoDB" id="5524782at2"/>
<name>A0A1I1SH13_9ACTN</name>
<gene>
    <name evidence="2" type="ORF">SAMN05421773_1155</name>
</gene>
<dbReference type="GO" id="GO:0003677">
    <property type="term" value="F:DNA binding"/>
    <property type="evidence" value="ECO:0007669"/>
    <property type="project" value="InterPro"/>
</dbReference>
<dbReference type="AlphaFoldDB" id="A0A1I1SH13"/>
<dbReference type="Gene3D" id="1.10.1660.10">
    <property type="match status" value="1"/>
</dbReference>
<dbReference type="RefSeq" id="WP_093840801.1">
    <property type="nucleotide sequence ID" value="NZ_FOLM01000015.1"/>
</dbReference>
<proteinExistence type="predicted"/>
<evidence type="ECO:0000259" key="1">
    <source>
        <dbReference type="Pfam" id="PF12728"/>
    </source>
</evidence>
<sequence length="66" mass="7605">MLSKKNLMSPSEVSQMLGIPEATLYQWTYRGVGPRSFRVGRHRRYRIEDVEEWLEARARGGDHGAA</sequence>
<dbReference type="STRING" id="910347.SAMN05421773_1155"/>
<dbReference type="EMBL" id="FOLM01000015">
    <property type="protein sequence ID" value="SFD42320.1"/>
    <property type="molecule type" value="Genomic_DNA"/>
</dbReference>
<feature type="domain" description="Helix-turn-helix" evidence="1">
    <location>
        <begin position="7"/>
        <end position="57"/>
    </location>
</feature>
<dbReference type="SUPFAM" id="SSF46955">
    <property type="entry name" value="Putative DNA-binding domain"/>
    <property type="match status" value="1"/>
</dbReference>
<dbReference type="Proteomes" id="UP000199207">
    <property type="component" value="Unassembled WGS sequence"/>
</dbReference>
<dbReference type="InterPro" id="IPR010093">
    <property type="entry name" value="SinI_DNA-bd"/>
</dbReference>
<organism evidence="2 3">
    <name type="scientific">Streptomyces aidingensis</name>
    <dbReference type="NCBI Taxonomy" id="910347"/>
    <lineage>
        <taxon>Bacteria</taxon>
        <taxon>Bacillati</taxon>
        <taxon>Actinomycetota</taxon>
        <taxon>Actinomycetes</taxon>
        <taxon>Kitasatosporales</taxon>
        <taxon>Streptomycetaceae</taxon>
        <taxon>Streptomyces</taxon>
    </lineage>
</organism>
<evidence type="ECO:0000313" key="3">
    <source>
        <dbReference type="Proteomes" id="UP000199207"/>
    </source>
</evidence>
<keyword evidence="3" id="KW-1185">Reference proteome</keyword>
<accession>A0A1I1SH13</accession>
<evidence type="ECO:0000313" key="2">
    <source>
        <dbReference type="EMBL" id="SFD42320.1"/>
    </source>
</evidence>
<dbReference type="Pfam" id="PF12728">
    <property type="entry name" value="HTH_17"/>
    <property type="match status" value="1"/>
</dbReference>
<reference evidence="2 3" key="1">
    <citation type="submission" date="2016-10" db="EMBL/GenBank/DDBJ databases">
        <authorList>
            <person name="de Groot N.N."/>
        </authorList>
    </citation>
    <scope>NUCLEOTIDE SEQUENCE [LARGE SCALE GENOMIC DNA]</scope>
    <source>
        <strain evidence="2 3">CGMCC 4.5739</strain>
    </source>
</reference>
<dbReference type="NCBIfam" id="TIGR01764">
    <property type="entry name" value="excise"/>
    <property type="match status" value="1"/>
</dbReference>
<dbReference type="InterPro" id="IPR009061">
    <property type="entry name" value="DNA-bd_dom_put_sf"/>
</dbReference>
<protein>
    <submittedName>
        <fullName evidence="2">DNA binding domain-containing protein, excisionase family</fullName>
    </submittedName>
</protein>